<organism evidence="8 9">
    <name type="scientific">Actinomadura verrucosospora</name>
    <dbReference type="NCBI Taxonomy" id="46165"/>
    <lineage>
        <taxon>Bacteria</taxon>
        <taxon>Bacillati</taxon>
        <taxon>Actinomycetota</taxon>
        <taxon>Actinomycetes</taxon>
        <taxon>Streptosporangiales</taxon>
        <taxon>Thermomonosporaceae</taxon>
        <taxon>Actinomadura</taxon>
    </lineage>
</organism>
<dbReference type="GO" id="GO:0005524">
    <property type="term" value="F:ATP binding"/>
    <property type="evidence" value="ECO:0007669"/>
    <property type="project" value="UniProtKB-UniRule"/>
</dbReference>
<feature type="region of interest" description="Disordered" evidence="7">
    <location>
        <begin position="423"/>
        <end position="466"/>
    </location>
</feature>
<name>A0A7D3VXK3_ACTVE</name>
<reference evidence="8 9" key="1">
    <citation type="submission" date="2020-05" db="EMBL/GenBank/DDBJ databases">
        <title>Actinomadura verrucosospora NRRL-B18236 (PFL_A860) Genome sequencing and assembly.</title>
        <authorList>
            <person name="Samborskyy M."/>
        </authorList>
    </citation>
    <scope>NUCLEOTIDE SEQUENCE [LARGE SCALE GENOMIC DNA]</scope>
    <source>
        <strain evidence="8 9">NRRL:B18236</strain>
    </source>
</reference>
<proteinExistence type="inferred from homology"/>
<sequence>MMADGHVHPDLRKFPKTRGFLIRFSREGFEPVIEFCRGGRVPRLTEDGVYQHIYGVCFKTGPPGTVGAETEWFVVDAADRAAHVPARRVRMLVGEAGPPPGGSAVTYEPGGQLELSSAPFRGVSELHSALAGDIAHVRDALAPAGLDLVGHGVDPVRRPRFQAEHPRYGCMRDYFSAGGFADAGLAMMCSTASVQVCLDIGADRADAARRWRLTHALGPVLIAAFANSPVKAGRRTGLRSSRQAIWTELDPCRTLPVLRDGRDGDPAEAWTRYALDARVMLVKTASGEWVSDPGMSFKEWLDKGEPGQEDLDYHLSTLFPPVRPRGWLELRMIDALPARYWPVPVAVAAALLDDPAASRAAEEAAEPVARLWAEAARHGLADASLAAAARTCFTAALDALPRMGAAGLVPLVEEYARRYVERGRTPADDGPAHDGARLDGAVRGGTVHQVHDAPTTMSEEDPTWPR</sequence>
<evidence type="ECO:0000256" key="5">
    <source>
        <dbReference type="HAMAP-Rule" id="MF_02034"/>
    </source>
</evidence>
<gene>
    <name evidence="5" type="primary">egtA</name>
    <name evidence="8" type="ORF">ACTIVE_7485</name>
</gene>
<evidence type="ECO:0000256" key="4">
    <source>
        <dbReference type="ARBA" id="ARBA00048819"/>
    </source>
</evidence>
<dbReference type="GO" id="GO:0052699">
    <property type="term" value="P:ergothioneine biosynthetic process"/>
    <property type="evidence" value="ECO:0007669"/>
    <property type="project" value="UniProtKB-UniRule"/>
</dbReference>
<dbReference type="PANTHER" id="PTHR34378">
    <property type="entry name" value="GLUTAMATE--CYSTEINE LIGASE, CHLOROPLASTIC"/>
    <property type="match status" value="1"/>
</dbReference>
<dbReference type="HAMAP" id="MF_02034">
    <property type="entry name" value="EgtA"/>
    <property type="match status" value="1"/>
</dbReference>
<comment type="function">
    <text evidence="5">Catalyzes the synthesis of gamma-glutamylcysteine (gamma-GC). This compound is used as substrate for the biosynthesis of the low-molecular thiol compound ergothioneine.</text>
</comment>
<dbReference type="EC" id="6.3.2.2" evidence="5"/>
<dbReference type="GO" id="GO:0006750">
    <property type="term" value="P:glutathione biosynthetic process"/>
    <property type="evidence" value="ECO:0007669"/>
    <property type="project" value="UniProtKB-UniRule"/>
</dbReference>
<evidence type="ECO:0000256" key="2">
    <source>
        <dbReference type="ARBA" id="ARBA00022741"/>
    </source>
</evidence>
<evidence type="ECO:0000313" key="8">
    <source>
        <dbReference type="EMBL" id="QKG25833.1"/>
    </source>
</evidence>
<protein>
    <recommendedName>
        <fullName evidence="5">Glutamate--cysteine ligase EgtA</fullName>
        <ecNumber evidence="5">6.3.2.2</ecNumber>
    </recommendedName>
    <alternativeName>
        <fullName evidence="5">Gamma-glutamylcysteine synthase</fullName>
        <shortName evidence="5">GCS</shortName>
        <shortName evidence="5">Gamma-ECS</shortName>
    </alternativeName>
</protein>
<dbReference type="InterPro" id="IPR014746">
    <property type="entry name" value="Gln_synth/guanido_kin_cat_dom"/>
</dbReference>
<dbReference type="UniPathway" id="UPA01014"/>
<keyword evidence="1 5" id="KW-0436">Ligase</keyword>
<keyword evidence="9" id="KW-1185">Reference proteome</keyword>
<dbReference type="InterPro" id="IPR006336">
    <property type="entry name" value="GCS2"/>
</dbReference>
<accession>A0A7D3VXK3</accession>
<dbReference type="PIRSF" id="PIRSF017901">
    <property type="entry name" value="GCL"/>
    <property type="match status" value="1"/>
</dbReference>
<dbReference type="NCBIfam" id="TIGR03444">
    <property type="entry name" value="EgtA_Cys_ligase"/>
    <property type="match status" value="1"/>
</dbReference>
<comment type="pathway">
    <text evidence="5">Amino-acid biosynthesis; ergothioneine biosynthesis.</text>
</comment>
<dbReference type="InterPro" id="IPR017809">
    <property type="entry name" value="EgtA_Actinobacteria"/>
</dbReference>
<dbReference type="AlphaFoldDB" id="A0A7D3VXK3"/>
<dbReference type="InterPro" id="IPR035434">
    <property type="entry name" value="GCL_bact_plant"/>
</dbReference>
<evidence type="ECO:0000256" key="3">
    <source>
        <dbReference type="ARBA" id="ARBA00022840"/>
    </source>
</evidence>
<dbReference type="GO" id="GO:0004357">
    <property type="term" value="F:glutamate-cysteine ligase activity"/>
    <property type="evidence" value="ECO:0007669"/>
    <property type="project" value="UniProtKB-UniRule"/>
</dbReference>
<dbReference type="EMBL" id="CP053892">
    <property type="protein sequence ID" value="QKG25833.1"/>
    <property type="molecule type" value="Genomic_DNA"/>
</dbReference>
<dbReference type="PANTHER" id="PTHR34378:SF1">
    <property type="entry name" value="GLUTAMATE--CYSTEINE LIGASE, CHLOROPLASTIC"/>
    <property type="match status" value="1"/>
</dbReference>
<keyword evidence="3 5" id="KW-0067">ATP-binding</keyword>
<dbReference type="Pfam" id="PF04107">
    <property type="entry name" value="GCS2"/>
    <property type="match status" value="1"/>
</dbReference>
<dbReference type="SUPFAM" id="SSF55931">
    <property type="entry name" value="Glutamine synthetase/guanido kinase"/>
    <property type="match status" value="1"/>
</dbReference>
<evidence type="ECO:0000256" key="6">
    <source>
        <dbReference type="PIRNR" id="PIRNR017901"/>
    </source>
</evidence>
<evidence type="ECO:0000256" key="7">
    <source>
        <dbReference type="SAM" id="MobiDB-lite"/>
    </source>
</evidence>
<evidence type="ECO:0000313" key="9">
    <source>
        <dbReference type="Proteomes" id="UP000501240"/>
    </source>
</evidence>
<keyword evidence="2 5" id="KW-0547">Nucleotide-binding</keyword>
<feature type="compositionally biased region" description="Basic and acidic residues" evidence="7">
    <location>
        <begin position="423"/>
        <end position="437"/>
    </location>
</feature>
<comment type="catalytic activity">
    <reaction evidence="4 5 6">
        <text>L-cysteine + L-glutamate + ATP = gamma-L-glutamyl-L-cysteine + ADP + phosphate + H(+)</text>
        <dbReference type="Rhea" id="RHEA:13285"/>
        <dbReference type="ChEBI" id="CHEBI:15378"/>
        <dbReference type="ChEBI" id="CHEBI:29985"/>
        <dbReference type="ChEBI" id="CHEBI:30616"/>
        <dbReference type="ChEBI" id="CHEBI:35235"/>
        <dbReference type="ChEBI" id="CHEBI:43474"/>
        <dbReference type="ChEBI" id="CHEBI:58173"/>
        <dbReference type="ChEBI" id="CHEBI:456216"/>
        <dbReference type="EC" id="6.3.2.2"/>
    </reaction>
</comment>
<dbReference type="Gene3D" id="3.30.590.20">
    <property type="match status" value="1"/>
</dbReference>
<dbReference type="Proteomes" id="UP000501240">
    <property type="component" value="Chromosome"/>
</dbReference>
<comment type="similarity">
    <text evidence="5 6">Belongs to the glutamate--cysteine ligase type 2 family. EgtA subfamily.</text>
</comment>
<evidence type="ECO:0000256" key="1">
    <source>
        <dbReference type="ARBA" id="ARBA00022598"/>
    </source>
</evidence>